<accession>A0A1L9UIH3</accession>
<keyword evidence="1" id="KW-0812">Transmembrane</keyword>
<dbReference type="GeneID" id="93581423"/>
<dbReference type="VEuPathDB" id="FungiDB:ASPBRDRAFT_676691"/>
<evidence type="ECO:0000313" key="2">
    <source>
        <dbReference type="EMBL" id="OJJ71440.1"/>
    </source>
</evidence>
<keyword evidence="3" id="KW-1185">Reference proteome</keyword>
<feature type="transmembrane region" description="Helical" evidence="1">
    <location>
        <begin position="36"/>
        <end position="57"/>
    </location>
</feature>
<feature type="transmembrane region" description="Helical" evidence="1">
    <location>
        <begin position="69"/>
        <end position="91"/>
    </location>
</feature>
<dbReference type="OrthoDB" id="5325022at2759"/>
<dbReference type="AlphaFoldDB" id="A0A1L9UIH3"/>
<keyword evidence="1" id="KW-1133">Transmembrane helix</keyword>
<dbReference type="Proteomes" id="UP000184499">
    <property type="component" value="Unassembled WGS sequence"/>
</dbReference>
<proteinExistence type="predicted"/>
<evidence type="ECO:0008006" key="4">
    <source>
        <dbReference type="Google" id="ProtNLM"/>
    </source>
</evidence>
<evidence type="ECO:0000313" key="3">
    <source>
        <dbReference type="Proteomes" id="UP000184499"/>
    </source>
</evidence>
<keyword evidence="1" id="KW-0472">Membrane</keyword>
<organism evidence="2 3">
    <name type="scientific">Aspergillus brasiliensis (strain CBS 101740 / IMI 381727 / IBT 21946)</name>
    <dbReference type="NCBI Taxonomy" id="767769"/>
    <lineage>
        <taxon>Eukaryota</taxon>
        <taxon>Fungi</taxon>
        <taxon>Dikarya</taxon>
        <taxon>Ascomycota</taxon>
        <taxon>Pezizomycotina</taxon>
        <taxon>Eurotiomycetes</taxon>
        <taxon>Eurotiomycetidae</taxon>
        <taxon>Eurotiales</taxon>
        <taxon>Aspergillaceae</taxon>
        <taxon>Aspergillus</taxon>
        <taxon>Aspergillus subgen. Circumdati</taxon>
    </lineage>
</organism>
<evidence type="ECO:0000256" key="1">
    <source>
        <dbReference type="SAM" id="Phobius"/>
    </source>
</evidence>
<protein>
    <recommendedName>
        <fullName evidence="4">MARVEL domain-containing protein</fullName>
    </recommendedName>
</protein>
<sequence>MQTVHLARLIIHALQSLIAIVVIGCSAALLSSHASTTAPGLAIFTAVATIIVAVFIATGSSIARYAYKFWILVAANAFTTVFWVATIATWAHDHSGGCGGYKHNYCYRKRYVKGESPLSSTNLALSVVDG</sequence>
<dbReference type="RefSeq" id="XP_067478688.1">
    <property type="nucleotide sequence ID" value="XM_067628935.1"/>
</dbReference>
<dbReference type="EMBL" id="KV878685">
    <property type="protein sequence ID" value="OJJ71440.1"/>
    <property type="molecule type" value="Genomic_DNA"/>
</dbReference>
<dbReference type="STRING" id="767769.A0A1L9UIH3"/>
<dbReference type="OMA" id="GCGGYKH"/>
<feature type="transmembrane region" description="Helical" evidence="1">
    <location>
        <begin position="9"/>
        <end position="30"/>
    </location>
</feature>
<gene>
    <name evidence="2" type="ORF">ASPBRDRAFT_676691</name>
</gene>
<name>A0A1L9UIH3_ASPBC</name>
<reference evidence="3" key="1">
    <citation type="journal article" date="2017" name="Genome Biol.">
        <title>Comparative genomics reveals high biological diversity and specific adaptations in the industrially and medically important fungal genus Aspergillus.</title>
        <authorList>
            <person name="de Vries R.P."/>
            <person name="Riley R."/>
            <person name="Wiebenga A."/>
            <person name="Aguilar-Osorio G."/>
            <person name="Amillis S."/>
            <person name="Uchima C.A."/>
            <person name="Anderluh G."/>
            <person name="Asadollahi M."/>
            <person name="Askin M."/>
            <person name="Barry K."/>
            <person name="Battaglia E."/>
            <person name="Bayram O."/>
            <person name="Benocci T."/>
            <person name="Braus-Stromeyer S.A."/>
            <person name="Caldana C."/>
            <person name="Canovas D."/>
            <person name="Cerqueira G.C."/>
            <person name="Chen F."/>
            <person name="Chen W."/>
            <person name="Choi C."/>
            <person name="Clum A."/>
            <person name="Dos Santos R.A."/>
            <person name="Damasio A.R."/>
            <person name="Diallinas G."/>
            <person name="Emri T."/>
            <person name="Fekete E."/>
            <person name="Flipphi M."/>
            <person name="Freyberg S."/>
            <person name="Gallo A."/>
            <person name="Gournas C."/>
            <person name="Habgood R."/>
            <person name="Hainaut M."/>
            <person name="Harispe M.L."/>
            <person name="Henrissat B."/>
            <person name="Hilden K.S."/>
            <person name="Hope R."/>
            <person name="Hossain A."/>
            <person name="Karabika E."/>
            <person name="Karaffa L."/>
            <person name="Karanyi Z."/>
            <person name="Krasevec N."/>
            <person name="Kuo A."/>
            <person name="Kusch H."/>
            <person name="LaButti K."/>
            <person name="Lagendijk E.L."/>
            <person name="Lapidus A."/>
            <person name="Levasseur A."/>
            <person name="Lindquist E."/>
            <person name="Lipzen A."/>
            <person name="Logrieco A.F."/>
            <person name="MacCabe A."/>
            <person name="Maekelae M.R."/>
            <person name="Malavazi I."/>
            <person name="Melin P."/>
            <person name="Meyer V."/>
            <person name="Mielnichuk N."/>
            <person name="Miskei M."/>
            <person name="Molnar A.P."/>
            <person name="Mule G."/>
            <person name="Ngan C.Y."/>
            <person name="Orejas M."/>
            <person name="Orosz E."/>
            <person name="Ouedraogo J.P."/>
            <person name="Overkamp K.M."/>
            <person name="Park H.-S."/>
            <person name="Perrone G."/>
            <person name="Piumi F."/>
            <person name="Punt P.J."/>
            <person name="Ram A.F."/>
            <person name="Ramon A."/>
            <person name="Rauscher S."/>
            <person name="Record E."/>
            <person name="Riano-Pachon D.M."/>
            <person name="Robert V."/>
            <person name="Roehrig J."/>
            <person name="Ruller R."/>
            <person name="Salamov A."/>
            <person name="Salih N.S."/>
            <person name="Samson R.A."/>
            <person name="Sandor E."/>
            <person name="Sanguinetti M."/>
            <person name="Schuetze T."/>
            <person name="Sepcic K."/>
            <person name="Shelest E."/>
            <person name="Sherlock G."/>
            <person name="Sophianopoulou V."/>
            <person name="Squina F.M."/>
            <person name="Sun H."/>
            <person name="Susca A."/>
            <person name="Todd R.B."/>
            <person name="Tsang A."/>
            <person name="Unkles S.E."/>
            <person name="van de Wiele N."/>
            <person name="van Rossen-Uffink D."/>
            <person name="Oliveira J.V."/>
            <person name="Vesth T.C."/>
            <person name="Visser J."/>
            <person name="Yu J.-H."/>
            <person name="Zhou M."/>
            <person name="Andersen M.R."/>
            <person name="Archer D.B."/>
            <person name="Baker S.E."/>
            <person name="Benoit I."/>
            <person name="Brakhage A.A."/>
            <person name="Braus G.H."/>
            <person name="Fischer R."/>
            <person name="Frisvad J.C."/>
            <person name="Goldman G.H."/>
            <person name="Houbraken J."/>
            <person name="Oakley B."/>
            <person name="Pocsi I."/>
            <person name="Scazzocchio C."/>
            <person name="Seiboth B."/>
            <person name="vanKuyk P.A."/>
            <person name="Wortman J."/>
            <person name="Dyer P.S."/>
            <person name="Grigoriev I.V."/>
        </authorList>
    </citation>
    <scope>NUCLEOTIDE SEQUENCE [LARGE SCALE GENOMIC DNA]</scope>
    <source>
        <strain evidence="3">CBS 101740 / IMI 381727 / IBT 21946</strain>
    </source>
</reference>